<dbReference type="InterPro" id="IPR044068">
    <property type="entry name" value="CB"/>
</dbReference>
<evidence type="ECO:0000313" key="7">
    <source>
        <dbReference type="Proteomes" id="UP000238312"/>
    </source>
</evidence>
<evidence type="ECO:0000259" key="5">
    <source>
        <dbReference type="PROSITE" id="PS51900"/>
    </source>
</evidence>
<dbReference type="SUPFAM" id="SSF56349">
    <property type="entry name" value="DNA breaking-rejoining enzymes"/>
    <property type="match status" value="1"/>
</dbReference>
<dbReference type="GO" id="GO:0015074">
    <property type="term" value="P:DNA integration"/>
    <property type="evidence" value="ECO:0007669"/>
    <property type="project" value="InterPro"/>
</dbReference>
<dbReference type="InterPro" id="IPR002104">
    <property type="entry name" value="Integrase_catalytic"/>
</dbReference>
<comment type="caution">
    <text evidence="6">The sequence shown here is derived from an EMBL/GenBank/DDBJ whole genome shotgun (WGS) entry which is preliminary data.</text>
</comment>
<protein>
    <submittedName>
        <fullName evidence="6">Site-specific recombinase XerD</fullName>
    </submittedName>
</protein>
<proteinExistence type="predicted"/>
<keyword evidence="1 3" id="KW-0238">DNA-binding</keyword>
<evidence type="ECO:0000256" key="2">
    <source>
        <dbReference type="ARBA" id="ARBA00023172"/>
    </source>
</evidence>
<evidence type="ECO:0000313" key="6">
    <source>
        <dbReference type="EMBL" id="PRX67623.1"/>
    </source>
</evidence>
<feature type="domain" description="Tyr recombinase" evidence="4">
    <location>
        <begin position="124"/>
        <end position="277"/>
    </location>
</feature>
<reference evidence="6 7" key="1">
    <citation type="submission" date="2018-03" db="EMBL/GenBank/DDBJ databases">
        <title>Genomic Encyclopedia of Type Strains, Phase III (KMG-III): the genomes of soil and plant-associated and newly described type strains.</title>
        <authorList>
            <person name="Whitman W."/>
        </authorList>
    </citation>
    <scope>NUCLEOTIDE SEQUENCE [LARGE SCALE GENOMIC DNA]</scope>
    <source>
        <strain evidence="6 7">CGMCC 4.7104</strain>
    </source>
</reference>
<gene>
    <name evidence="6" type="ORF">B0I32_104380</name>
</gene>
<feature type="domain" description="Core-binding (CB)" evidence="5">
    <location>
        <begin position="14"/>
        <end position="107"/>
    </location>
</feature>
<evidence type="ECO:0000256" key="3">
    <source>
        <dbReference type="PROSITE-ProRule" id="PRU01248"/>
    </source>
</evidence>
<dbReference type="InterPro" id="IPR013762">
    <property type="entry name" value="Integrase-like_cat_sf"/>
</dbReference>
<dbReference type="GO" id="GO:0006310">
    <property type="term" value="P:DNA recombination"/>
    <property type="evidence" value="ECO:0007669"/>
    <property type="project" value="UniProtKB-KW"/>
</dbReference>
<keyword evidence="7" id="KW-1185">Reference proteome</keyword>
<dbReference type="GO" id="GO:0003677">
    <property type="term" value="F:DNA binding"/>
    <property type="evidence" value="ECO:0007669"/>
    <property type="project" value="UniProtKB-UniRule"/>
</dbReference>
<dbReference type="RefSeq" id="WP_106237848.1">
    <property type="nucleotide sequence ID" value="NZ_JBFAIL010000008.1"/>
</dbReference>
<dbReference type="Proteomes" id="UP000238312">
    <property type="component" value="Unassembled WGS sequence"/>
</dbReference>
<dbReference type="PROSITE" id="PS51900">
    <property type="entry name" value="CB"/>
    <property type="match status" value="1"/>
</dbReference>
<dbReference type="Gene3D" id="1.10.150.130">
    <property type="match status" value="1"/>
</dbReference>
<evidence type="ECO:0000259" key="4">
    <source>
        <dbReference type="PROSITE" id="PS51898"/>
    </source>
</evidence>
<name>A0A2T0N5H7_9ACTN</name>
<dbReference type="InterPro" id="IPR010998">
    <property type="entry name" value="Integrase_recombinase_N"/>
</dbReference>
<organism evidence="6 7">
    <name type="scientific">Nonomuraea fuscirosea</name>
    <dbReference type="NCBI Taxonomy" id="1291556"/>
    <lineage>
        <taxon>Bacteria</taxon>
        <taxon>Bacillati</taxon>
        <taxon>Actinomycetota</taxon>
        <taxon>Actinomycetes</taxon>
        <taxon>Streptosporangiales</taxon>
        <taxon>Streptosporangiaceae</taxon>
        <taxon>Nonomuraea</taxon>
    </lineage>
</organism>
<dbReference type="Gene3D" id="1.10.443.10">
    <property type="entry name" value="Intergrase catalytic core"/>
    <property type="match status" value="1"/>
</dbReference>
<dbReference type="PROSITE" id="PS51898">
    <property type="entry name" value="TYR_RECOMBINASE"/>
    <property type="match status" value="1"/>
</dbReference>
<dbReference type="EMBL" id="PVNG01000004">
    <property type="protein sequence ID" value="PRX67623.1"/>
    <property type="molecule type" value="Genomic_DNA"/>
</dbReference>
<sequence length="277" mass="29851">MPGADVDLVDGLPPETRRTAIAWLSENVSPAARQTRLQVLASFLRWLGAVEPDVEAADVTTTHLDAYCEAALAGSLTVGVRHPGRPLARATVARKRAVLSSFYTFAWRTGAARHEWPPRTDATRDPRLLSKDDRRRLREGAARLAAGGRTAEAVAVALLDATGATADALAGLTLQDLRAVASGEPAIVTMHDARGDLVAFPIPTPARPLLCDLSSERKAGEPLLTRADGRPVDVRWLRNALTDAALAGGIPRRRAELLDPHMLRATTVTEYLRDRTT</sequence>
<evidence type="ECO:0000256" key="1">
    <source>
        <dbReference type="ARBA" id="ARBA00023125"/>
    </source>
</evidence>
<accession>A0A2T0N5H7</accession>
<keyword evidence="2" id="KW-0233">DNA recombination</keyword>
<dbReference type="OrthoDB" id="3532043at2"/>
<dbReference type="AlphaFoldDB" id="A0A2T0N5H7"/>
<dbReference type="InterPro" id="IPR011010">
    <property type="entry name" value="DNA_brk_join_enz"/>
</dbReference>